<reference evidence="4" key="1">
    <citation type="journal article" date="2019" name="Int. J. Syst. Evol. Microbiol.">
        <title>The Global Catalogue of Microorganisms (GCM) 10K type strain sequencing project: providing services to taxonomists for standard genome sequencing and annotation.</title>
        <authorList>
            <consortium name="The Broad Institute Genomics Platform"/>
            <consortium name="The Broad Institute Genome Sequencing Center for Infectious Disease"/>
            <person name="Wu L."/>
            <person name="Ma J."/>
        </authorList>
    </citation>
    <scope>NUCLEOTIDE SEQUENCE [LARGE SCALE GENOMIC DNA]</scope>
    <source>
        <strain evidence="4">CCM 320</strain>
    </source>
</reference>
<evidence type="ECO:0000313" key="3">
    <source>
        <dbReference type="EMBL" id="MFC3209785.1"/>
    </source>
</evidence>
<dbReference type="EMBL" id="JBHRUJ010000001">
    <property type="protein sequence ID" value="MFC3209785.1"/>
    <property type="molecule type" value="Genomic_DNA"/>
</dbReference>
<proteinExistence type="predicted"/>
<evidence type="ECO:0000313" key="4">
    <source>
        <dbReference type="Proteomes" id="UP001595625"/>
    </source>
</evidence>
<organism evidence="3 4">
    <name type="scientific">Planomicrobium okeanokoites</name>
    <name type="common">Planococcus okeanokoites</name>
    <name type="synonym">Flavobacterium okeanokoites</name>
    <dbReference type="NCBI Taxonomy" id="244"/>
    <lineage>
        <taxon>Bacteria</taxon>
        <taxon>Bacillati</taxon>
        <taxon>Bacillota</taxon>
        <taxon>Bacilli</taxon>
        <taxon>Bacillales</taxon>
        <taxon>Caryophanaceae</taxon>
        <taxon>Planomicrobium</taxon>
    </lineage>
</organism>
<evidence type="ECO:0000256" key="1">
    <source>
        <dbReference type="SAM" id="Phobius"/>
    </source>
</evidence>
<dbReference type="Proteomes" id="UP001595625">
    <property type="component" value="Unassembled WGS sequence"/>
</dbReference>
<dbReference type="PROSITE" id="PS51257">
    <property type="entry name" value="PROKAR_LIPOPROTEIN"/>
    <property type="match status" value="1"/>
</dbReference>
<keyword evidence="1" id="KW-1133">Transmembrane helix</keyword>
<feature type="signal peptide" evidence="2">
    <location>
        <begin position="1"/>
        <end position="26"/>
    </location>
</feature>
<protein>
    <recommendedName>
        <fullName evidence="5">Tissue inhibitor of metalloproteinase</fullName>
    </recommendedName>
</protein>
<gene>
    <name evidence="3" type="ORF">ACFOEJ_01675</name>
</gene>
<dbReference type="RefSeq" id="WP_133299099.1">
    <property type="nucleotide sequence ID" value="NZ_JBHRUJ010000001.1"/>
</dbReference>
<sequence>MRNILLFIMIAVMISGAVGWPTAASACSCEQPPGVAEELERSDAVFSGKAILVDEKPVLFSAATRSVVFQVAQVWKGPAHSQIKIKTGQGGGDCGINFSAGQEYLVYAVKSEMYGANELTTIICDRTAVLSQAQGDFAVLGEGQEPTEEVDLLSRSNWLIPLGGFIVFGILAIIIYRKKKEIDWSR</sequence>
<dbReference type="Gene3D" id="2.40.50.120">
    <property type="match status" value="1"/>
</dbReference>
<comment type="caution">
    <text evidence="3">The sequence shown here is derived from an EMBL/GenBank/DDBJ whole genome shotgun (WGS) entry which is preliminary data.</text>
</comment>
<evidence type="ECO:0008006" key="5">
    <source>
        <dbReference type="Google" id="ProtNLM"/>
    </source>
</evidence>
<name>A0ABV7KJC4_PLAOK</name>
<keyword evidence="1" id="KW-0812">Transmembrane</keyword>
<dbReference type="SUPFAM" id="SSF50242">
    <property type="entry name" value="TIMP-like"/>
    <property type="match status" value="1"/>
</dbReference>
<dbReference type="InterPro" id="IPR008993">
    <property type="entry name" value="TIMP-like_OB-fold"/>
</dbReference>
<keyword evidence="2" id="KW-0732">Signal</keyword>
<keyword evidence="4" id="KW-1185">Reference proteome</keyword>
<feature type="transmembrane region" description="Helical" evidence="1">
    <location>
        <begin position="158"/>
        <end position="176"/>
    </location>
</feature>
<evidence type="ECO:0000256" key="2">
    <source>
        <dbReference type="SAM" id="SignalP"/>
    </source>
</evidence>
<keyword evidence="1" id="KW-0472">Membrane</keyword>
<accession>A0ABV7KJC4</accession>
<feature type="chain" id="PRO_5046988433" description="Tissue inhibitor of metalloproteinase" evidence="2">
    <location>
        <begin position="27"/>
        <end position="186"/>
    </location>
</feature>